<dbReference type="Gramene" id="ERN05050">
    <property type="protein sequence ID" value="ERN05050"/>
    <property type="gene ID" value="AMTR_s00053p00090700"/>
</dbReference>
<feature type="repeat" description="PPR" evidence="2">
    <location>
        <begin position="211"/>
        <end position="245"/>
    </location>
</feature>
<sequence>MASTLLSPSSPLISLNGTEILNPEPLSNGRTCAPILLPLPNIDILKRYSTMLQTCALNLSLKQGQSVHAHVIKGDTKPDSHILNSLVNLYVKCRKPNCARKVFDEMYQRDVVSYNSLIAGYIAQGECEKGLFLFQEMVRAGIQFNGFALATGLKACAMCTAIRLGMQMHGQALKTGFLSDLFVGCALVDMYAKCGDMDCAERVFHGMPLHNMISWNALLAGYIHNGCIEEALSLFNQMIEKGMRFSNFTLANMLKGCSILGSLRDGRAIHAVMIKIGCELDRFSKNSLLDMYAKFGLIEEACKVFSRMREKDVVSWSTMIACCDQEGYGQEAAMLFRDMRRAGMVPNEFTLASLVSAVTNVGEWCYGRCVHGYIAKVGFLMDCSVGNALISMYMKFGIVEEGSKVFAAMVSRNVVSWNALLSGYQNEDNCEEALRIFNCMLLERIRPNKYTFISVLMSCTDLQTINCGEQIHAYVAKSGIEEDPFVANSLLDIGGRGRRHLNAFTKCNEKACMLMVSPMRAP</sequence>
<dbReference type="Pfam" id="PF01535">
    <property type="entry name" value="PPR"/>
    <property type="match status" value="1"/>
</dbReference>
<feature type="repeat" description="PPR" evidence="2">
    <location>
        <begin position="281"/>
        <end position="311"/>
    </location>
</feature>
<dbReference type="Pfam" id="PF13041">
    <property type="entry name" value="PPR_2"/>
    <property type="match status" value="4"/>
</dbReference>
<dbReference type="Proteomes" id="UP000017836">
    <property type="component" value="Unassembled WGS sequence"/>
</dbReference>
<dbReference type="InterPro" id="IPR011990">
    <property type="entry name" value="TPR-like_helical_dom_sf"/>
</dbReference>
<feature type="repeat" description="PPR" evidence="2">
    <location>
        <begin position="413"/>
        <end position="447"/>
    </location>
</feature>
<dbReference type="EMBL" id="KI394012">
    <property type="protein sequence ID" value="ERN05050.1"/>
    <property type="molecule type" value="Genomic_DNA"/>
</dbReference>
<dbReference type="eggNOG" id="KOG4197">
    <property type="taxonomic scope" value="Eukaryota"/>
</dbReference>
<feature type="repeat" description="PPR" evidence="2">
    <location>
        <begin position="312"/>
        <end position="346"/>
    </location>
</feature>
<dbReference type="FunFam" id="1.25.40.10:FF:000073">
    <property type="entry name" value="Pentatricopeptide repeat-containing protein chloroplastic"/>
    <property type="match status" value="3"/>
</dbReference>
<dbReference type="HOGENOM" id="CLU_002706_15_10_1"/>
<proteinExistence type="predicted"/>
<evidence type="ECO:0008006" key="5">
    <source>
        <dbReference type="Google" id="ProtNLM"/>
    </source>
</evidence>
<evidence type="ECO:0000256" key="2">
    <source>
        <dbReference type="PROSITE-ProRule" id="PRU00708"/>
    </source>
</evidence>
<dbReference type="GO" id="GO:0009451">
    <property type="term" value="P:RNA modification"/>
    <property type="evidence" value="ECO:0007669"/>
    <property type="project" value="InterPro"/>
</dbReference>
<dbReference type="GO" id="GO:0003723">
    <property type="term" value="F:RNA binding"/>
    <property type="evidence" value="ECO:0007669"/>
    <property type="project" value="InterPro"/>
</dbReference>
<evidence type="ECO:0000256" key="1">
    <source>
        <dbReference type="ARBA" id="ARBA00022737"/>
    </source>
</evidence>
<gene>
    <name evidence="3" type="ORF">AMTR_s00053p00090700</name>
</gene>
<dbReference type="PANTHER" id="PTHR47926">
    <property type="entry name" value="PENTATRICOPEPTIDE REPEAT-CONTAINING PROTEIN"/>
    <property type="match status" value="1"/>
</dbReference>
<keyword evidence="1" id="KW-0677">Repeat</keyword>
<dbReference type="Gene3D" id="1.25.40.10">
    <property type="entry name" value="Tetratricopeptide repeat domain"/>
    <property type="match status" value="4"/>
</dbReference>
<name>W1PDB1_AMBTC</name>
<feature type="repeat" description="PPR" evidence="2">
    <location>
        <begin position="110"/>
        <end position="144"/>
    </location>
</feature>
<feature type="repeat" description="PPR" evidence="2">
    <location>
        <begin position="79"/>
        <end position="109"/>
    </location>
</feature>
<dbReference type="NCBIfam" id="TIGR00756">
    <property type="entry name" value="PPR"/>
    <property type="match status" value="6"/>
</dbReference>
<dbReference type="PROSITE" id="PS51375">
    <property type="entry name" value="PPR"/>
    <property type="match status" value="6"/>
</dbReference>
<keyword evidence="4" id="KW-1185">Reference proteome</keyword>
<accession>W1PDB1</accession>
<dbReference type="FunFam" id="1.25.40.10:FF:000436">
    <property type="entry name" value="Pentatricopeptide repeat-containing protein At5g39350 family"/>
    <property type="match status" value="1"/>
</dbReference>
<evidence type="ECO:0000313" key="3">
    <source>
        <dbReference type="EMBL" id="ERN05050.1"/>
    </source>
</evidence>
<reference evidence="4" key="1">
    <citation type="journal article" date="2013" name="Science">
        <title>The Amborella genome and the evolution of flowering plants.</title>
        <authorList>
            <consortium name="Amborella Genome Project"/>
        </authorList>
    </citation>
    <scope>NUCLEOTIDE SEQUENCE [LARGE SCALE GENOMIC DNA]</scope>
</reference>
<dbReference type="InterPro" id="IPR002885">
    <property type="entry name" value="PPR_rpt"/>
</dbReference>
<dbReference type="AlphaFoldDB" id="W1PDB1"/>
<dbReference type="InterPro" id="IPR046960">
    <property type="entry name" value="PPR_At4g14850-like_plant"/>
</dbReference>
<evidence type="ECO:0000313" key="4">
    <source>
        <dbReference type="Proteomes" id="UP000017836"/>
    </source>
</evidence>
<organism evidence="3 4">
    <name type="scientific">Amborella trichopoda</name>
    <dbReference type="NCBI Taxonomy" id="13333"/>
    <lineage>
        <taxon>Eukaryota</taxon>
        <taxon>Viridiplantae</taxon>
        <taxon>Streptophyta</taxon>
        <taxon>Embryophyta</taxon>
        <taxon>Tracheophyta</taxon>
        <taxon>Spermatophyta</taxon>
        <taxon>Magnoliopsida</taxon>
        <taxon>Amborellales</taxon>
        <taxon>Amborellaceae</taxon>
        <taxon>Amborella</taxon>
    </lineage>
</organism>
<protein>
    <recommendedName>
        <fullName evidence="5">Pentacotripeptide-repeat region of PRORP domain-containing protein</fullName>
    </recommendedName>
</protein>